<reference evidence="3 4" key="1">
    <citation type="journal article" date="2024" name="bioRxiv">
        <title>Comparative genomics of Cryptococcus and Kwoniella reveals pathogenesis evolution and contrasting karyotype dynamics via intercentromeric recombination or chromosome fusion.</title>
        <authorList>
            <person name="Coelho M.A."/>
            <person name="David-Palma M."/>
            <person name="Shea T."/>
            <person name="Bowers K."/>
            <person name="McGinley-Smith S."/>
            <person name="Mohammad A.W."/>
            <person name="Gnirke A."/>
            <person name="Yurkov A.M."/>
            <person name="Nowrousian M."/>
            <person name="Sun S."/>
            <person name="Cuomo C.A."/>
            <person name="Heitman J."/>
        </authorList>
    </citation>
    <scope>NUCLEOTIDE SEQUENCE [LARGE SCALE GENOMIC DNA]</scope>
    <source>
        <strain evidence="3 4">CBS 13917</strain>
    </source>
</reference>
<dbReference type="AlphaFoldDB" id="A0AAW0YVM2"/>
<evidence type="ECO:0000256" key="1">
    <source>
        <dbReference type="SAM" id="MobiDB-lite"/>
    </source>
</evidence>
<dbReference type="InterPro" id="IPR027911">
    <property type="entry name" value="DUF4604"/>
</dbReference>
<organism evidence="3 4">
    <name type="scientific">Kwoniella newhampshirensis</name>
    <dbReference type="NCBI Taxonomy" id="1651941"/>
    <lineage>
        <taxon>Eukaryota</taxon>
        <taxon>Fungi</taxon>
        <taxon>Dikarya</taxon>
        <taxon>Basidiomycota</taxon>
        <taxon>Agaricomycotina</taxon>
        <taxon>Tremellomycetes</taxon>
        <taxon>Tremellales</taxon>
        <taxon>Cryptococcaceae</taxon>
        <taxon>Kwoniella</taxon>
    </lineage>
</organism>
<evidence type="ECO:0000313" key="4">
    <source>
        <dbReference type="Proteomes" id="UP001388673"/>
    </source>
</evidence>
<dbReference type="Pfam" id="PF15377">
    <property type="entry name" value="DUF4604"/>
    <property type="match status" value="1"/>
</dbReference>
<name>A0AAW0YVM2_9TREE</name>
<evidence type="ECO:0000313" key="3">
    <source>
        <dbReference type="EMBL" id="KAK8850695.1"/>
    </source>
</evidence>
<feature type="domain" description="DUF4604" evidence="2">
    <location>
        <begin position="15"/>
        <end position="193"/>
    </location>
</feature>
<dbReference type="RefSeq" id="XP_066802126.1">
    <property type="nucleotide sequence ID" value="XM_066947712.1"/>
</dbReference>
<comment type="caution">
    <text evidence="3">The sequence shown here is derived from an EMBL/GenBank/DDBJ whole genome shotgun (WGS) entry which is preliminary data.</text>
</comment>
<feature type="region of interest" description="Disordered" evidence="1">
    <location>
        <begin position="1"/>
        <end position="196"/>
    </location>
</feature>
<dbReference type="EMBL" id="JBCAWK010000008">
    <property type="protein sequence ID" value="KAK8850695.1"/>
    <property type="molecule type" value="Genomic_DNA"/>
</dbReference>
<dbReference type="KEGG" id="kne:92181873"/>
<sequence length="196" mass="21168">MPPKGKGPTKNQYSNGLTYVAQKPSFLQNFGKTPDSPPPTRDDGREAIPERPREGKWARGSDDEREKDGEDDDDEWGEVFGGGGEEGPQVVVLKEGRHLNMDEIKQERRKAAGQDTPPPGDPHSSATKGDPQTERPAGDSTKPRIPKPNTQTNKRKLVGAAAEGKDLTSGGGGEKKKKKKKADKGLLSFNEAEGEA</sequence>
<accession>A0AAW0YVM2</accession>
<feature type="compositionally biased region" description="Basic and acidic residues" evidence="1">
    <location>
        <begin position="94"/>
        <end position="112"/>
    </location>
</feature>
<protein>
    <recommendedName>
        <fullName evidence="2">DUF4604 domain-containing protein</fullName>
    </recommendedName>
</protein>
<dbReference type="GeneID" id="92181873"/>
<dbReference type="Proteomes" id="UP001388673">
    <property type="component" value="Unassembled WGS sequence"/>
</dbReference>
<gene>
    <name evidence="3" type="ORF">IAR55_004615</name>
</gene>
<proteinExistence type="predicted"/>
<keyword evidence="4" id="KW-1185">Reference proteome</keyword>
<evidence type="ECO:0000259" key="2">
    <source>
        <dbReference type="Pfam" id="PF15377"/>
    </source>
</evidence>
<feature type="compositionally biased region" description="Basic and acidic residues" evidence="1">
    <location>
        <begin position="40"/>
        <end position="68"/>
    </location>
</feature>